<sequence>MNIVTIISLFLDFQKAVQPNYLFTNNAETLNTIYKVERRDMNENFNFENFSAVVSHIILKKKMKNDNAASRRLESTLYSYWFYFCFNKGIYDADISNSKSCQKELLSLWELRKTRSGNFNCIFLKDCSKSDDTKIQDLKKIDYSYIELAIKVVKKLSELLKELGKNGKDKVNKGKISFLYNLLIYKFELVYMIDYVYSKLLQNHHCRNYIEVLDTYKINDLVNEYIIENTGSFFNILGDSFKNIIADLDVQREFKSVKDTSNEPNIFFLEIIATFKNFIDEKVIKFWLQKEDSLIRLNKFLENPKNKEPSQSKNAIN</sequence>
<evidence type="ECO:0000313" key="2">
    <source>
        <dbReference type="Proteomes" id="UP000003163"/>
    </source>
</evidence>
<name>J9DUC9_EDHAE</name>
<reference evidence="2" key="2">
    <citation type="submission" date="2015-07" db="EMBL/GenBank/DDBJ databases">
        <title>Contrasting host-pathogen interactions and genome evolution in two generalist and specialist microsporidian pathogens of mosquitoes.</title>
        <authorList>
            <consortium name="The Broad Institute Genomics Platform"/>
            <consortium name="The Broad Institute Genome Sequencing Center for Infectious Disease"/>
            <person name="Cuomo C.A."/>
            <person name="Sanscrainte N.D."/>
            <person name="Goldberg J.M."/>
            <person name="Heiman D."/>
            <person name="Young S."/>
            <person name="Zeng Q."/>
            <person name="Becnel J.J."/>
            <person name="Birren B.W."/>
        </authorList>
    </citation>
    <scope>NUCLEOTIDE SEQUENCE [LARGE SCALE GENOMIC DNA]</scope>
    <source>
        <strain evidence="2">USNM 41457</strain>
    </source>
</reference>
<dbReference type="EMBL" id="AFBI03000001">
    <property type="protein sequence ID" value="EJW04902.1"/>
    <property type="molecule type" value="Genomic_DNA"/>
</dbReference>
<dbReference type="Proteomes" id="UP000003163">
    <property type="component" value="Unassembled WGS sequence"/>
</dbReference>
<comment type="caution">
    <text evidence="1">The sequence shown here is derived from an EMBL/GenBank/DDBJ whole genome shotgun (WGS) entry which is preliminary data.</text>
</comment>
<dbReference type="HOGENOM" id="CLU_877247_0_0_1"/>
<dbReference type="VEuPathDB" id="MicrosporidiaDB:EDEG_00122"/>
<organism evidence="1 2">
    <name type="scientific">Edhazardia aedis (strain USNM 41457)</name>
    <name type="common">Microsporidian parasite</name>
    <dbReference type="NCBI Taxonomy" id="1003232"/>
    <lineage>
        <taxon>Eukaryota</taxon>
        <taxon>Fungi</taxon>
        <taxon>Fungi incertae sedis</taxon>
        <taxon>Microsporidia</taxon>
        <taxon>Edhazardia</taxon>
    </lineage>
</organism>
<dbReference type="InParanoid" id="J9DUC9"/>
<accession>J9DUC9</accession>
<proteinExistence type="predicted"/>
<reference evidence="1 2" key="1">
    <citation type="submission" date="2011-08" db="EMBL/GenBank/DDBJ databases">
        <authorList>
            <person name="Liu Z.J."/>
            <person name="Shi F.L."/>
            <person name="Lu J.Q."/>
            <person name="Li M."/>
            <person name="Wang Z.L."/>
        </authorList>
    </citation>
    <scope>NUCLEOTIDE SEQUENCE [LARGE SCALE GENOMIC DNA]</scope>
    <source>
        <strain evidence="1 2">USNM 41457</strain>
    </source>
</reference>
<protein>
    <submittedName>
        <fullName evidence="1">Uncharacterized protein</fullName>
    </submittedName>
</protein>
<keyword evidence="2" id="KW-1185">Reference proteome</keyword>
<dbReference type="AlphaFoldDB" id="J9DUC9"/>
<gene>
    <name evidence="1" type="ORF">EDEG_00122</name>
</gene>
<evidence type="ECO:0000313" key="1">
    <source>
        <dbReference type="EMBL" id="EJW04902.1"/>
    </source>
</evidence>